<reference evidence="2" key="1">
    <citation type="submission" date="2019-05" db="EMBL/GenBank/DDBJ databases">
        <title>Annotation for the trematode Paragonimus heterotremus.</title>
        <authorList>
            <person name="Choi Y.-J."/>
        </authorList>
    </citation>
    <scope>NUCLEOTIDE SEQUENCE</scope>
    <source>
        <strain evidence="2">LC</strain>
    </source>
</reference>
<evidence type="ECO:0000313" key="3">
    <source>
        <dbReference type="Proteomes" id="UP000748531"/>
    </source>
</evidence>
<dbReference type="AlphaFoldDB" id="A0A8J4WE76"/>
<sequence length="185" mass="21365">MLYTLVLCILVVIEGKLTQKEREKTLCFHNTLLQEFSNCMSLAGRKVNILVSNRQNTFEGYILQLYGTLPNVTEHYSDNINWDLPTYFYRLSSTNKVTQMGCDYAYTNRTVVPPIFILCFFNCPYHDFYGRPARGKVSCLYRDPSLSFSKCNVDTPRNNSPGSIRLPSNMFHLFCLILAIIGIWE</sequence>
<proteinExistence type="predicted"/>
<evidence type="ECO:0000256" key="1">
    <source>
        <dbReference type="SAM" id="SignalP"/>
    </source>
</evidence>
<dbReference type="OrthoDB" id="6304433at2759"/>
<gene>
    <name evidence="2" type="ORF">PHET_10450</name>
</gene>
<evidence type="ECO:0000313" key="2">
    <source>
        <dbReference type="EMBL" id="KAF5396546.1"/>
    </source>
</evidence>
<keyword evidence="3" id="KW-1185">Reference proteome</keyword>
<name>A0A8J4WE76_9TREM</name>
<organism evidence="2 3">
    <name type="scientific">Paragonimus heterotremus</name>
    <dbReference type="NCBI Taxonomy" id="100268"/>
    <lineage>
        <taxon>Eukaryota</taxon>
        <taxon>Metazoa</taxon>
        <taxon>Spiralia</taxon>
        <taxon>Lophotrochozoa</taxon>
        <taxon>Platyhelminthes</taxon>
        <taxon>Trematoda</taxon>
        <taxon>Digenea</taxon>
        <taxon>Plagiorchiida</taxon>
        <taxon>Troglotremata</taxon>
        <taxon>Troglotrematidae</taxon>
        <taxon>Paragonimus</taxon>
    </lineage>
</organism>
<dbReference type="EMBL" id="LUCH01007884">
    <property type="protein sequence ID" value="KAF5396546.1"/>
    <property type="molecule type" value="Genomic_DNA"/>
</dbReference>
<feature type="signal peptide" evidence="1">
    <location>
        <begin position="1"/>
        <end position="15"/>
    </location>
</feature>
<protein>
    <submittedName>
        <fullName evidence="2">Uncharacterized protein</fullName>
    </submittedName>
</protein>
<dbReference type="Proteomes" id="UP000748531">
    <property type="component" value="Unassembled WGS sequence"/>
</dbReference>
<comment type="caution">
    <text evidence="2">The sequence shown here is derived from an EMBL/GenBank/DDBJ whole genome shotgun (WGS) entry which is preliminary data.</text>
</comment>
<feature type="chain" id="PRO_5035283021" evidence="1">
    <location>
        <begin position="16"/>
        <end position="185"/>
    </location>
</feature>
<keyword evidence="1" id="KW-0732">Signal</keyword>
<accession>A0A8J4WE76</accession>